<sequence length="524" mass="52767">MTTPPPPSGGVSPLIHRPSSGLFTTSDFESMTHEQLRAMVEHARPAETAQLGAKLTVAAVAITKLGEQLKEHMAAVKWESLGGDAFREWGADMANATLRLGEFSQNAGTWMTHAAETLSSVKSSMPAVSAASKTTLDSYRSNNPGQVGAVPPPSVTDQSGGLQKAGPSQKEAYAAQQRLDADRAEAAQLMRKLAESYAWSARNMAGAERPTFPPMPLGDPGNVDGWAYMGPTGGGGSQGVPAHGAGDRPAGSQIGGGGSAGYLPVTATDPSGVGARDGSRLSAGHYPRTVPASMEVDGGVAVPHIPVRPATEPAAPSPTNSVPGNSLPLPLAPGASPAEAIGRVTAGLGGTPSKVGPYRTGVPGAPGRGLVGGGIPAVPGVPTDGVVGGRPTPRMPGAVAPTQVPRGTVIGSEPGQGRAQMGYGGAHAVPPAGAAGSGRGSGVYGRRLATEPGGVVGGRGRQPAGTSGERVFTQGGSGLVRAPGGSSPSQERSASRQGQRPDYLTEDEETWSQVNRRVVPPVVD</sequence>
<feature type="region of interest" description="Disordered" evidence="1">
    <location>
        <begin position="430"/>
        <end position="524"/>
    </location>
</feature>
<feature type="compositionally biased region" description="Polar residues" evidence="1">
    <location>
        <begin position="133"/>
        <end position="145"/>
    </location>
</feature>
<accession>A0A918TWZ8</accession>
<evidence type="ECO:0008006" key="4">
    <source>
        <dbReference type="Google" id="ProtNLM"/>
    </source>
</evidence>
<protein>
    <recommendedName>
        <fullName evidence="4">PPE family domain-containing protein</fullName>
    </recommendedName>
</protein>
<feature type="region of interest" description="Disordered" evidence="1">
    <location>
        <begin position="133"/>
        <end position="171"/>
    </location>
</feature>
<evidence type="ECO:0000313" key="3">
    <source>
        <dbReference type="Proteomes" id="UP000646244"/>
    </source>
</evidence>
<evidence type="ECO:0000313" key="2">
    <source>
        <dbReference type="EMBL" id="GHC65611.1"/>
    </source>
</evidence>
<feature type="compositionally biased region" description="Polar residues" evidence="1">
    <location>
        <begin position="486"/>
        <end position="498"/>
    </location>
</feature>
<name>A0A918TWZ8_STRCJ</name>
<dbReference type="AlphaFoldDB" id="A0A918TWZ8"/>
<comment type="caution">
    <text evidence="2">The sequence shown here is derived from an EMBL/GenBank/DDBJ whole genome shotgun (WGS) entry which is preliminary data.</text>
</comment>
<proteinExistence type="predicted"/>
<gene>
    <name evidence="2" type="ORF">GCM10010507_49100</name>
</gene>
<organism evidence="2 3">
    <name type="scientific">Streptomyces cinnamoneus</name>
    <name type="common">Streptoverticillium cinnamoneum</name>
    <dbReference type="NCBI Taxonomy" id="53446"/>
    <lineage>
        <taxon>Bacteria</taxon>
        <taxon>Bacillati</taxon>
        <taxon>Actinomycetota</taxon>
        <taxon>Actinomycetes</taxon>
        <taxon>Kitasatosporales</taxon>
        <taxon>Streptomycetaceae</taxon>
        <taxon>Streptomyces</taxon>
        <taxon>Streptomyces cinnamoneus group</taxon>
    </lineage>
</organism>
<dbReference type="Proteomes" id="UP000646244">
    <property type="component" value="Unassembled WGS sequence"/>
</dbReference>
<evidence type="ECO:0000256" key="1">
    <source>
        <dbReference type="SAM" id="MobiDB-lite"/>
    </source>
</evidence>
<reference evidence="2" key="1">
    <citation type="journal article" date="2014" name="Int. J. Syst. Evol. Microbiol.">
        <title>Complete genome sequence of Corynebacterium casei LMG S-19264T (=DSM 44701T), isolated from a smear-ripened cheese.</title>
        <authorList>
            <consortium name="US DOE Joint Genome Institute (JGI-PGF)"/>
            <person name="Walter F."/>
            <person name="Albersmeier A."/>
            <person name="Kalinowski J."/>
            <person name="Ruckert C."/>
        </authorList>
    </citation>
    <scope>NUCLEOTIDE SEQUENCE</scope>
    <source>
        <strain evidence="2">JCM 4633</strain>
    </source>
</reference>
<reference evidence="2" key="2">
    <citation type="submission" date="2020-09" db="EMBL/GenBank/DDBJ databases">
        <authorList>
            <person name="Sun Q."/>
            <person name="Ohkuma M."/>
        </authorList>
    </citation>
    <scope>NUCLEOTIDE SEQUENCE</scope>
    <source>
        <strain evidence="2">JCM 4633</strain>
    </source>
</reference>
<dbReference type="EMBL" id="BMVB01000020">
    <property type="protein sequence ID" value="GHC65611.1"/>
    <property type="molecule type" value="Genomic_DNA"/>
</dbReference>